<feature type="domain" description="GH26" evidence="6">
    <location>
        <begin position="28"/>
        <end position="325"/>
    </location>
</feature>
<keyword evidence="5" id="KW-0732">Signal</keyword>
<evidence type="ECO:0000313" key="7">
    <source>
        <dbReference type="EMBL" id="NKY00354.1"/>
    </source>
</evidence>
<feature type="signal peptide" evidence="5">
    <location>
        <begin position="1"/>
        <end position="27"/>
    </location>
</feature>
<keyword evidence="3 4" id="KW-0326">Glycosidase</keyword>
<dbReference type="SUPFAM" id="SSF51445">
    <property type="entry name" value="(Trans)glycosidases"/>
    <property type="match status" value="1"/>
</dbReference>
<gene>
    <name evidence="7" type="ORF">HGA05_01990</name>
</gene>
<dbReference type="PROSITE" id="PS51764">
    <property type="entry name" value="GH26"/>
    <property type="match status" value="1"/>
</dbReference>
<dbReference type="Gene3D" id="3.20.20.80">
    <property type="entry name" value="Glycosidases"/>
    <property type="match status" value="1"/>
</dbReference>
<evidence type="ECO:0000256" key="2">
    <source>
        <dbReference type="ARBA" id="ARBA00022801"/>
    </source>
</evidence>
<dbReference type="Proteomes" id="UP000563898">
    <property type="component" value="Unassembled WGS sequence"/>
</dbReference>
<name>A0A846WFG9_9ACTN</name>
<reference evidence="7 8" key="1">
    <citation type="submission" date="2020-04" db="EMBL/GenBank/DDBJ databases">
        <title>MicrobeNet Type strains.</title>
        <authorList>
            <person name="Nicholson A.C."/>
        </authorList>
    </citation>
    <scope>NUCLEOTIDE SEQUENCE [LARGE SCALE GENOMIC DNA]</scope>
    <source>
        <strain evidence="7 8">ATCC BAA-14</strain>
    </source>
</reference>
<keyword evidence="2 4" id="KW-0378">Hydrolase</keyword>
<dbReference type="Pfam" id="PF02156">
    <property type="entry name" value="Glyco_hydro_26"/>
    <property type="match status" value="1"/>
</dbReference>
<evidence type="ECO:0000256" key="5">
    <source>
        <dbReference type="SAM" id="SignalP"/>
    </source>
</evidence>
<dbReference type="InterPro" id="IPR000805">
    <property type="entry name" value="Glyco_hydro_26"/>
</dbReference>
<feature type="active site" description="Nucleophile" evidence="4">
    <location>
        <position position="267"/>
    </location>
</feature>
<evidence type="ECO:0000256" key="1">
    <source>
        <dbReference type="ARBA" id="ARBA00007754"/>
    </source>
</evidence>
<dbReference type="PANTHER" id="PTHR40079">
    <property type="entry name" value="MANNAN ENDO-1,4-BETA-MANNOSIDASE E-RELATED"/>
    <property type="match status" value="1"/>
</dbReference>
<dbReference type="EMBL" id="JAAXPC010000001">
    <property type="protein sequence ID" value="NKY00354.1"/>
    <property type="molecule type" value="Genomic_DNA"/>
</dbReference>
<evidence type="ECO:0000259" key="6">
    <source>
        <dbReference type="PROSITE" id="PS51764"/>
    </source>
</evidence>
<evidence type="ECO:0000313" key="8">
    <source>
        <dbReference type="Proteomes" id="UP000563898"/>
    </source>
</evidence>
<protein>
    <submittedName>
        <fullName evidence="7">Endoglucanase</fullName>
    </submittedName>
</protein>
<dbReference type="PANTHER" id="PTHR40079:SF4">
    <property type="entry name" value="GH26 DOMAIN-CONTAINING PROTEIN-RELATED"/>
    <property type="match status" value="1"/>
</dbReference>
<evidence type="ECO:0000256" key="3">
    <source>
        <dbReference type="ARBA" id="ARBA00023295"/>
    </source>
</evidence>
<organism evidence="7 8">
    <name type="scientific">Gordonia polyisoprenivorans</name>
    <dbReference type="NCBI Taxonomy" id="84595"/>
    <lineage>
        <taxon>Bacteria</taxon>
        <taxon>Bacillati</taxon>
        <taxon>Actinomycetota</taxon>
        <taxon>Actinomycetes</taxon>
        <taxon>Mycobacteriales</taxon>
        <taxon>Gordoniaceae</taxon>
        <taxon>Gordonia</taxon>
    </lineage>
</organism>
<dbReference type="PROSITE" id="PS51318">
    <property type="entry name" value="TAT"/>
    <property type="match status" value="1"/>
</dbReference>
<comment type="caution">
    <text evidence="7">The sequence shown here is derived from an EMBL/GenBank/DDBJ whole genome shotgun (WGS) entry which is preliminary data.</text>
</comment>
<feature type="chain" id="PRO_5032490658" evidence="5">
    <location>
        <begin position="28"/>
        <end position="329"/>
    </location>
</feature>
<dbReference type="InterPro" id="IPR022790">
    <property type="entry name" value="GH26_dom"/>
</dbReference>
<feature type="active site" description="Proton donor" evidence="4">
    <location>
        <position position="157"/>
    </location>
</feature>
<dbReference type="InterPro" id="IPR017853">
    <property type="entry name" value="GH"/>
</dbReference>
<dbReference type="AlphaFoldDB" id="A0A846WFG9"/>
<dbReference type="GO" id="GO:0006080">
    <property type="term" value="P:substituted mannan metabolic process"/>
    <property type="evidence" value="ECO:0007669"/>
    <property type="project" value="InterPro"/>
</dbReference>
<sequence length="329" mass="35805">MTLPALSRRDVMRLALLGSAGAMSACASTGPVTMPSPSSVSPDERRWGAFIPSVTPAQGATRTPLQQLTNLAGTAPRYVHRFCALGDPVPVGDLDAVVAFGATPLLTLEPWKPDGGTGQPEFALSRIASGDFDTEFARWGTQLASWGKPMLVRFAQEMNGTWYPWAVGVNGNTAADYRAAWARMRSVITDRHSDNVRFVWAPNALTLGTNPFGECYPGRDQIDVLGLDGYNWGEAPGHHWQPAADLFVPSLETLRALDATHPILLTEVGCADGLTAQDKASWIRDFFSIVDNQSRVEGFVWFQMDKERDWRFNSTTASTAAFRAGVAGW</sequence>
<dbReference type="InterPro" id="IPR006311">
    <property type="entry name" value="TAT_signal"/>
</dbReference>
<evidence type="ECO:0000256" key="4">
    <source>
        <dbReference type="PROSITE-ProRule" id="PRU01100"/>
    </source>
</evidence>
<accession>A0A846WFG9</accession>
<dbReference type="RefSeq" id="WP_006372657.1">
    <property type="nucleotide sequence ID" value="NZ_JAAXPC010000001.1"/>
</dbReference>
<comment type="similarity">
    <text evidence="1 4">Belongs to the glycosyl hydrolase 26 family.</text>
</comment>
<proteinExistence type="inferred from homology"/>
<dbReference type="GO" id="GO:0016985">
    <property type="term" value="F:mannan endo-1,4-beta-mannosidase activity"/>
    <property type="evidence" value="ECO:0007669"/>
    <property type="project" value="InterPro"/>
</dbReference>